<sequence>MTAAAVVIVAVLWFTVDYRKTKLRTVQTEDLRQLVGRFEQLAENTLDAQQRVATDVSELRTRTASIEKILRSVD</sequence>
<reference evidence="2" key="1">
    <citation type="submission" date="2016-07" db="EMBL/GenBank/DDBJ databases">
        <title>Sequence Frankia sp. strain CcI1.17.</title>
        <authorList>
            <person name="Ghodhbane-Gtari F."/>
            <person name="Swanson E."/>
            <person name="Gueddou A."/>
            <person name="Morris K."/>
            <person name="Hezbri K."/>
            <person name="Ktari A."/>
            <person name="Nouioui I."/>
            <person name="Abebe-Akele F."/>
            <person name="Simpson S."/>
            <person name="Thomas K."/>
            <person name="Gtari M."/>
            <person name="Tisa L.S."/>
            <person name="Hurst S."/>
        </authorList>
    </citation>
    <scope>NUCLEOTIDE SEQUENCE [LARGE SCALE GENOMIC DNA]</scope>
    <source>
        <strain evidence="2">Cc1.17</strain>
    </source>
</reference>
<protein>
    <submittedName>
        <fullName evidence="1">Uncharacterized protein</fullName>
    </submittedName>
</protein>
<comment type="caution">
    <text evidence="1">The sequence shown here is derived from an EMBL/GenBank/DDBJ whole genome shotgun (WGS) entry which is preliminary data.</text>
</comment>
<dbReference type="EMBL" id="MBLM01000115">
    <property type="protein sequence ID" value="OHV36711.1"/>
    <property type="molecule type" value="Genomic_DNA"/>
</dbReference>
<evidence type="ECO:0000313" key="2">
    <source>
        <dbReference type="Proteomes" id="UP000179627"/>
    </source>
</evidence>
<organism evidence="1 2">
    <name type="scientific">Parafrankia colletiae</name>
    <dbReference type="NCBI Taxonomy" id="573497"/>
    <lineage>
        <taxon>Bacteria</taxon>
        <taxon>Bacillati</taxon>
        <taxon>Actinomycetota</taxon>
        <taxon>Actinomycetes</taxon>
        <taxon>Frankiales</taxon>
        <taxon>Frankiaceae</taxon>
        <taxon>Parafrankia</taxon>
    </lineage>
</organism>
<dbReference type="Proteomes" id="UP000179627">
    <property type="component" value="Unassembled WGS sequence"/>
</dbReference>
<accession>A0A1S1QTF0</accession>
<dbReference type="AlphaFoldDB" id="A0A1S1QTF0"/>
<name>A0A1S1QTF0_9ACTN</name>
<evidence type="ECO:0000313" key="1">
    <source>
        <dbReference type="EMBL" id="OHV36711.1"/>
    </source>
</evidence>
<proteinExistence type="predicted"/>
<gene>
    <name evidence="1" type="ORF">CC117_17540</name>
</gene>
<keyword evidence="2" id="KW-1185">Reference proteome</keyword>